<dbReference type="Proteomes" id="UP001055811">
    <property type="component" value="Linkage Group LG01"/>
</dbReference>
<protein>
    <submittedName>
        <fullName evidence="1">Uncharacterized protein</fullName>
    </submittedName>
</protein>
<reference evidence="1 2" key="2">
    <citation type="journal article" date="2022" name="Mol. Ecol. Resour.">
        <title>The genomes of chicory, endive, great burdock and yacon provide insights into Asteraceae paleo-polyploidization history and plant inulin production.</title>
        <authorList>
            <person name="Fan W."/>
            <person name="Wang S."/>
            <person name="Wang H."/>
            <person name="Wang A."/>
            <person name="Jiang F."/>
            <person name="Liu H."/>
            <person name="Zhao H."/>
            <person name="Xu D."/>
            <person name="Zhang Y."/>
        </authorList>
    </citation>
    <scope>NUCLEOTIDE SEQUENCE [LARGE SCALE GENOMIC DNA]</scope>
    <source>
        <strain evidence="2">cv. Punajuju</strain>
        <tissue evidence="1">Leaves</tissue>
    </source>
</reference>
<dbReference type="EMBL" id="CM042009">
    <property type="protein sequence ID" value="KAI3789572.1"/>
    <property type="molecule type" value="Genomic_DNA"/>
</dbReference>
<evidence type="ECO:0000313" key="1">
    <source>
        <dbReference type="EMBL" id="KAI3789572.1"/>
    </source>
</evidence>
<gene>
    <name evidence="1" type="ORF">L2E82_02372</name>
</gene>
<keyword evidence="2" id="KW-1185">Reference proteome</keyword>
<reference evidence="2" key="1">
    <citation type="journal article" date="2022" name="Mol. Ecol. Resour.">
        <title>The genomes of chicory, endive, great burdock and yacon provide insights into Asteraceae palaeo-polyploidization history and plant inulin production.</title>
        <authorList>
            <person name="Fan W."/>
            <person name="Wang S."/>
            <person name="Wang H."/>
            <person name="Wang A."/>
            <person name="Jiang F."/>
            <person name="Liu H."/>
            <person name="Zhao H."/>
            <person name="Xu D."/>
            <person name="Zhang Y."/>
        </authorList>
    </citation>
    <scope>NUCLEOTIDE SEQUENCE [LARGE SCALE GENOMIC DNA]</scope>
    <source>
        <strain evidence="2">cv. Punajuju</strain>
    </source>
</reference>
<organism evidence="1 2">
    <name type="scientific">Cichorium intybus</name>
    <name type="common">Chicory</name>
    <dbReference type="NCBI Taxonomy" id="13427"/>
    <lineage>
        <taxon>Eukaryota</taxon>
        <taxon>Viridiplantae</taxon>
        <taxon>Streptophyta</taxon>
        <taxon>Embryophyta</taxon>
        <taxon>Tracheophyta</taxon>
        <taxon>Spermatophyta</taxon>
        <taxon>Magnoliopsida</taxon>
        <taxon>eudicotyledons</taxon>
        <taxon>Gunneridae</taxon>
        <taxon>Pentapetalae</taxon>
        <taxon>asterids</taxon>
        <taxon>campanulids</taxon>
        <taxon>Asterales</taxon>
        <taxon>Asteraceae</taxon>
        <taxon>Cichorioideae</taxon>
        <taxon>Cichorieae</taxon>
        <taxon>Cichoriinae</taxon>
        <taxon>Cichorium</taxon>
    </lineage>
</organism>
<accession>A0ACB9H1Z7</accession>
<name>A0ACB9H1Z7_CICIN</name>
<comment type="caution">
    <text evidence="1">The sequence shown here is derived from an EMBL/GenBank/DDBJ whole genome shotgun (WGS) entry which is preliminary data.</text>
</comment>
<sequence length="139" mass="15682">MMVFATNPIAVRSTNEVQISFLFLNMSTISDSYFVYPFLHMFSHLIEVRYCFFLQYVSCLYRIGGIEARPPESDDGGERFVPFQSPGSEVPNWATKGGYWKATGKDREIYSSKTSALDGKEKRRSGQLDKAGLTNGPKT</sequence>
<proteinExistence type="predicted"/>
<evidence type="ECO:0000313" key="2">
    <source>
        <dbReference type="Proteomes" id="UP001055811"/>
    </source>
</evidence>